<evidence type="ECO:0000313" key="13">
    <source>
        <dbReference type="EMBL" id="MFC5192919.1"/>
    </source>
</evidence>
<evidence type="ECO:0000259" key="11">
    <source>
        <dbReference type="PROSITE" id="PS51371"/>
    </source>
</evidence>
<reference evidence="14" key="1">
    <citation type="journal article" date="2019" name="Int. J. Syst. Evol. Microbiol.">
        <title>The Global Catalogue of Microorganisms (GCM) 10K type strain sequencing project: providing services to taxonomists for standard genome sequencing and annotation.</title>
        <authorList>
            <consortium name="The Broad Institute Genomics Platform"/>
            <consortium name="The Broad Institute Genome Sequencing Center for Infectious Disease"/>
            <person name="Wu L."/>
            <person name="Ma J."/>
        </authorList>
    </citation>
    <scope>NUCLEOTIDE SEQUENCE [LARGE SCALE GENOMIC DNA]</scope>
    <source>
        <strain evidence="14">CGMCC 1.7030</strain>
    </source>
</reference>
<comment type="subcellular location">
    <subcellularLocation>
        <location evidence="1">Cell membrane</location>
        <topology evidence="1">Multi-pass membrane protein</topology>
    </subcellularLocation>
</comment>
<evidence type="ECO:0000256" key="4">
    <source>
        <dbReference type="ARBA" id="ARBA00022737"/>
    </source>
</evidence>
<dbReference type="InterPro" id="IPR036318">
    <property type="entry name" value="FAD-bd_PCMH-like_sf"/>
</dbReference>
<dbReference type="RefSeq" id="WP_377916395.1">
    <property type="nucleotide sequence ID" value="NZ_JBHSKS010000011.1"/>
</dbReference>
<dbReference type="SUPFAM" id="SSF56176">
    <property type="entry name" value="FAD-binding/transporter-associated domain-like"/>
    <property type="match status" value="1"/>
</dbReference>
<proteinExistence type="predicted"/>
<dbReference type="EMBL" id="JBHSKS010000011">
    <property type="protein sequence ID" value="MFC5192919.1"/>
    <property type="molecule type" value="Genomic_DNA"/>
</dbReference>
<evidence type="ECO:0000256" key="7">
    <source>
        <dbReference type="ARBA" id="ARBA00023136"/>
    </source>
</evidence>
<evidence type="ECO:0000256" key="1">
    <source>
        <dbReference type="ARBA" id="ARBA00004651"/>
    </source>
</evidence>
<dbReference type="SMART" id="SM01091">
    <property type="entry name" value="CorC_HlyC"/>
    <property type="match status" value="1"/>
</dbReference>
<feature type="domain" description="CBS" evidence="11">
    <location>
        <begin position="279"/>
        <end position="336"/>
    </location>
</feature>
<dbReference type="Pfam" id="PF01595">
    <property type="entry name" value="CNNM"/>
    <property type="match status" value="1"/>
</dbReference>
<dbReference type="InterPro" id="IPR000644">
    <property type="entry name" value="CBS_dom"/>
</dbReference>
<evidence type="ECO:0000256" key="8">
    <source>
        <dbReference type="PROSITE-ProRule" id="PRU00703"/>
    </source>
</evidence>
<name>A0ABW0BZ15_9BACT</name>
<dbReference type="InterPro" id="IPR044751">
    <property type="entry name" value="Ion_transp-like_CBS"/>
</dbReference>
<evidence type="ECO:0000256" key="6">
    <source>
        <dbReference type="ARBA" id="ARBA00023122"/>
    </source>
</evidence>
<feature type="domain" description="CNNM transmembrane" evidence="12">
    <location>
        <begin position="1"/>
        <end position="196"/>
    </location>
</feature>
<dbReference type="Proteomes" id="UP001596163">
    <property type="component" value="Unassembled WGS sequence"/>
</dbReference>
<protein>
    <submittedName>
        <fullName evidence="13">Hemolysin family protein</fullName>
    </submittedName>
</protein>
<organism evidence="13 14">
    <name type="scientific">Algoriphagus aquatilis</name>
    <dbReference type="NCBI Taxonomy" id="490186"/>
    <lineage>
        <taxon>Bacteria</taxon>
        <taxon>Pseudomonadati</taxon>
        <taxon>Bacteroidota</taxon>
        <taxon>Cytophagia</taxon>
        <taxon>Cytophagales</taxon>
        <taxon>Cyclobacteriaceae</taxon>
        <taxon>Algoriphagus</taxon>
    </lineage>
</organism>
<feature type="transmembrane region" description="Helical" evidence="10">
    <location>
        <begin position="149"/>
        <end position="166"/>
    </location>
</feature>
<feature type="transmembrane region" description="Helical" evidence="10">
    <location>
        <begin position="55"/>
        <end position="74"/>
    </location>
</feature>
<dbReference type="SMART" id="SM00116">
    <property type="entry name" value="CBS"/>
    <property type="match status" value="2"/>
</dbReference>
<dbReference type="CDD" id="cd04590">
    <property type="entry name" value="CBS_pair_CorC_HlyC_assoc"/>
    <property type="match status" value="1"/>
</dbReference>
<keyword evidence="7 9" id="KW-0472">Membrane</keyword>
<dbReference type="PROSITE" id="PS51371">
    <property type="entry name" value="CBS"/>
    <property type="match status" value="1"/>
</dbReference>
<keyword evidence="4" id="KW-0677">Repeat</keyword>
<evidence type="ECO:0000256" key="9">
    <source>
        <dbReference type="PROSITE-ProRule" id="PRU01193"/>
    </source>
</evidence>
<evidence type="ECO:0000256" key="2">
    <source>
        <dbReference type="ARBA" id="ARBA00022475"/>
    </source>
</evidence>
<dbReference type="InterPro" id="IPR005170">
    <property type="entry name" value="Transptr-assoc_dom"/>
</dbReference>
<keyword evidence="14" id="KW-1185">Reference proteome</keyword>
<dbReference type="PANTHER" id="PTHR43099">
    <property type="entry name" value="UPF0053 PROTEIN YRKA"/>
    <property type="match status" value="1"/>
</dbReference>
<gene>
    <name evidence="13" type="ORF">ACFPIK_14175</name>
</gene>
<evidence type="ECO:0000259" key="12">
    <source>
        <dbReference type="PROSITE" id="PS51846"/>
    </source>
</evidence>
<dbReference type="Pfam" id="PF03471">
    <property type="entry name" value="CorC_HlyC"/>
    <property type="match status" value="1"/>
</dbReference>
<dbReference type="InterPro" id="IPR051676">
    <property type="entry name" value="UPF0053_domain"/>
</dbReference>
<dbReference type="Gene3D" id="3.30.465.10">
    <property type="match status" value="1"/>
</dbReference>
<feature type="transmembrane region" description="Helical" evidence="10">
    <location>
        <begin position="95"/>
        <end position="115"/>
    </location>
</feature>
<dbReference type="PROSITE" id="PS51846">
    <property type="entry name" value="CNNM"/>
    <property type="match status" value="1"/>
</dbReference>
<keyword evidence="2" id="KW-1003">Cell membrane</keyword>
<comment type="caution">
    <text evidence="13">The sequence shown here is derived from an EMBL/GenBank/DDBJ whole genome shotgun (WGS) entry which is preliminary data.</text>
</comment>
<evidence type="ECO:0000256" key="3">
    <source>
        <dbReference type="ARBA" id="ARBA00022692"/>
    </source>
</evidence>
<dbReference type="InterPro" id="IPR002550">
    <property type="entry name" value="CNNM"/>
</dbReference>
<dbReference type="InterPro" id="IPR016169">
    <property type="entry name" value="FAD-bd_PCMH_sub2"/>
</dbReference>
<accession>A0ABW0BZ15</accession>
<dbReference type="PANTHER" id="PTHR43099:SF2">
    <property type="entry name" value="UPF0053 PROTEIN YRKA"/>
    <property type="match status" value="1"/>
</dbReference>
<evidence type="ECO:0000313" key="14">
    <source>
        <dbReference type="Proteomes" id="UP001596163"/>
    </source>
</evidence>
<dbReference type="SUPFAM" id="SSF54631">
    <property type="entry name" value="CBS-domain pair"/>
    <property type="match status" value="1"/>
</dbReference>
<keyword evidence="3 9" id="KW-0812">Transmembrane</keyword>
<dbReference type="Gene3D" id="3.10.580.10">
    <property type="entry name" value="CBS-domain"/>
    <property type="match status" value="1"/>
</dbReference>
<dbReference type="InterPro" id="IPR046342">
    <property type="entry name" value="CBS_dom_sf"/>
</dbReference>
<keyword evidence="5 9" id="KW-1133">Transmembrane helix</keyword>
<evidence type="ECO:0000256" key="5">
    <source>
        <dbReference type="ARBA" id="ARBA00022989"/>
    </source>
</evidence>
<keyword evidence="6 8" id="KW-0129">CBS domain</keyword>
<dbReference type="Pfam" id="PF00571">
    <property type="entry name" value="CBS"/>
    <property type="match status" value="1"/>
</dbReference>
<evidence type="ECO:0000256" key="10">
    <source>
        <dbReference type="SAM" id="Phobius"/>
    </source>
</evidence>
<sequence length="423" mass="47447">MELLIILLLVLLNGVFAMSELSLVSSRKFKLENFKKQGKSGAKAALELSENPTKLLSTVQIGITLIGVMLGVYGGENLTDDLDAFIQTIPILAPYSKTLAVGLVVLLITYLSIVLGELFPKRVGMTFPESIALIVSKPMMMLSRLTSPFVWLLTVSNDFLLWLFGIKRTSDSKISEEELKALIKESAEGGEIMDIEQDIVERVFELGDRRINTLLTHRSELVFFDVMDTEEIVRQKISEEKHSAYPLCKDGDLDDIVGIVLVKDLFDARLQEGFDLKKIAKTPLFLNESMFAYQALELFKAQRLHYGLVIDEYGVTVGIVTMDDVVDALVGDSTELDQNEYQIVQRDEDSWLVDGQYSIIDFEKYFDLEISYKNKSFTTLAGLILSKSAYIPNVGDSVTVQNLKLEVVDKDGQRIDKVLVSRV</sequence>